<protein>
    <submittedName>
        <fullName evidence="1">Uncharacterized protein</fullName>
    </submittedName>
</protein>
<evidence type="ECO:0000313" key="2">
    <source>
        <dbReference type="Proteomes" id="UP000194798"/>
    </source>
</evidence>
<organism evidence="1 2">
    <name type="scientific">Thioflexithrix psekupsensis</name>
    <dbReference type="NCBI Taxonomy" id="1570016"/>
    <lineage>
        <taxon>Bacteria</taxon>
        <taxon>Pseudomonadati</taxon>
        <taxon>Pseudomonadota</taxon>
        <taxon>Gammaproteobacteria</taxon>
        <taxon>Thiotrichales</taxon>
        <taxon>Thioflexithrix</taxon>
    </lineage>
</organism>
<gene>
    <name evidence="1" type="ORF">TPSD3_07675</name>
</gene>
<dbReference type="RefSeq" id="WP_086487985.1">
    <property type="nucleotide sequence ID" value="NZ_MSLT01000012.1"/>
</dbReference>
<reference evidence="1 2" key="1">
    <citation type="submission" date="2016-12" db="EMBL/GenBank/DDBJ databases">
        <title>Thioflexothrix psekupsii D3 genome sequencing and assembly.</title>
        <authorList>
            <person name="Fomenkov A."/>
            <person name="Vincze T."/>
            <person name="Grabovich M."/>
            <person name="Anton B.P."/>
            <person name="Dubinina G."/>
            <person name="Orlova M."/>
            <person name="Belousova E."/>
            <person name="Roberts R.J."/>
        </authorList>
    </citation>
    <scope>NUCLEOTIDE SEQUENCE [LARGE SCALE GENOMIC DNA]</scope>
    <source>
        <strain evidence="1">D3</strain>
    </source>
</reference>
<dbReference type="AlphaFoldDB" id="A0A251X8A3"/>
<sequence length="64" mass="7674">MALQKAQLWLREANNQEIYDWLKPVLSQLGSSYRLRFHQNANNKPLEKPYQSAYYWGAFYYTGI</sequence>
<comment type="caution">
    <text evidence="1">The sequence shown here is derived from an EMBL/GenBank/DDBJ whole genome shotgun (WGS) entry which is preliminary data.</text>
</comment>
<proteinExistence type="predicted"/>
<keyword evidence="2" id="KW-1185">Reference proteome</keyword>
<dbReference type="OrthoDB" id="4149784at2"/>
<name>A0A251X8A3_9GAMM</name>
<dbReference type="Proteomes" id="UP000194798">
    <property type="component" value="Unassembled WGS sequence"/>
</dbReference>
<accession>A0A251X8A3</accession>
<evidence type="ECO:0000313" key="1">
    <source>
        <dbReference type="EMBL" id="OUD14201.1"/>
    </source>
</evidence>
<dbReference type="EMBL" id="MSLT01000012">
    <property type="protein sequence ID" value="OUD14201.1"/>
    <property type="molecule type" value="Genomic_DNA"/>
</dbReference>